<dbReference type="PANTHER" id="PTHR43289">
    <property type="entry name" value="MITOGEN-ACTIVATED PROTEIN KINASE KINASE KINASE 20-RELATED"/>
    <property type="match status" value="1"/>
</dbReference>
<dbReference type="InterPro" id="IPR008271">
    <property type="entry name" value="Ser/Thr_kinase_AS"/>
</dbReference>
<dbReference type="PANTHER" id="PTHR43289:SF34">
    <property type="entry name" value="SERINE_THREONINE-PROTEIN KINASE YBDM-RELATED"/>
    <property type="match status" value="1"/>
</dbReference>
<dbReference type="SMART" id="SM00220">
    <property type="entry name" value="S_TKc"/>
    <property type="match status" value="1"/>
</dbReference>
<feature type="region of interest" description="Disordered" evidence="5">
    <location>
        <begin position="595"/>
        <end position="632"/>
    </location>
</feature>
<feature type="region of interest" description="Disordered" evidence="5">
    <location>
        <begin position="385"/>
        <end position="416"/>
    </location>
</feature>
<evidence type="ECO:0000313" key="7">
    <source>
        <dbReference type="EMBL" id="MCY1075048.1"/>
    </source>
</evidence>
<protein>
    <submittedName>
        <fullName evidence="7">Protein kinase</fullName>
    </submittedName>
</protein>
<feature type="compositionally biased region" description="Basic residues" evidence="5">
    <location>
        <begin position="622"/>
        <end position="632"/>
    </location>
</feature>
<evidence type="ECO:0000256" key="3">
    <source>
        <dbReference type="ARBA" id="ARBA00022777"/>
    </source>
</evidence>
<dbReference type="CDD" id="cd14014">
    <property type="entry name" value="STKc_PknB_like"/>
    <property type="match status" value="1"/>
</dbReference>
<gene>
    <name evidence="7" type="ORF">OV287_11145</name>
</gene>
<keyword evidence="4" id="KW-0067">ATP-binding</keyword>
<evidence type="ECO:0000256" key="5">
    <source>
        <dbReference type="SAM" id="MobiDB-lite"/>
    </source>
</evidence>
<keyword evidence="1" id="KW-0808">Transferase</keyword>
<dbReference type="PROSITE" id="PS00108">
    <property type="entry name" value="PROTEIN_KINASE_ST"/>
    <property type="match status" value="1"/>
</dbReference>
<name>A0ABT4A073_9BACT</name>
<sequence length="632" mass="69153">MRKAVHPNQLRPRHRVREYRVVRRLATGGFSLVFLVEKAGQPYVMKMALQPASDAEADHADGWMRREAVSLEHLAHPHLLPVHELGRWPDPRTGYSFFITDHVPGDTFHDWRLNVRATPHQWVGVLIAILRPLEMMHERGICHRDLKADNILVREGDGWPFLIDLGAVHLPCARPLTQGLAPGTLYCQPPEAIRFLLGKEALEEGSRFEARPTADLYAIGILLYEALTGLRPFNPELPLDQLLSAIVAVTPAEPRQHAPQAPASLSALAMRLLAKEPAQRPASARAVREELERLRAEEGQSEPWRMPAVPLSKKGKGGGGGECGSTPALEGAQPEPGPAGAPEDSASAGRARHWPGVLVEWCFVLGLLGLGWWWLHPPPHVEPTAPAPPALSKQGAPPVPSSQNPQDPSATAAPPEASPLWCAMRHAVWGVALAQLAGCVTTPPVRPDPSGFLARCPPEARATPIKLGFVRGELHPTFLASGTEASSESSRDENGPINLKPGPVRAYIYPIDDDQELIAEGEAEITPMRVYIRLHRIQLPDGSWLPICGAAVSTFEKVFGAPTYEGYALTDARLDQVDCSAGSTILNTNRFETLIEPPEGEPRPRVRQVDPEAKPELNRSPPAKRQRYCVPR</sequence>
<dbReference type="GO" id="GO:0016301">
    <property type="term" value="F:kinase activity"/>
    <property type="evidence" value="ECO:0007669"/>
    <property type="project" value="UniProtKB-KW"/>
</dbReference>
<evidence type="ECO:0000256" key="1">
    <source>
        <dbReference type="ARBA" id="ARBA00022679"/>
    </source>
</evidence>
<evidence type="ECO:0000313" key="8">
    <source>
        <dbReference type="Proteomes" id="UP001207654"/>
    </source>
</evidence>
<evidence type="ECO:0000256" key="2">
    <source>
        <dbReference type="ARBA" id="ARBA00022741"/>
    </source>
</evidence>
<organism evidence="7 8">
    <name type="scientific">Archangium lansingense</name>
    <dbReference type="NCBI Taxonomy" id="2995310"/>
    <lineage>
        <taxon>Bacteria</taxon>
        <taxon>Pseudomonadati</taxon>
        <taxon>Myxococcota</taxon>
        <taxon>Myxococcia</taxon>
        <taxon>Myxococcales</taxon>
        <taxon>Cystobacterineae</taxon>
        <taxon>Archangiaceae</taxon>
        <taxon>Archangium</taxon>
    </lineage>
</organism>
<feature type="region of interest" description="Disordered" evidence="5">
    <location>
        <begin position="293"/>
        <end position="348"/>
    </location>
</feature>
<evidence type="ECO:0000256" key="4">
    <source>
        <dbReference type="ARBA" id="ARBA00022840"/>
    </source>
</evidence>
<evidence type="ECO:0000259" key="6">
    <source>
        <dbReference type="PROSITE" id="PS50011"/>
    </source>
</evidence>
<dbReference type="PROSITE" id="PS50011">
    <property type="entry name" value="PROTEIN_KINASE_DOM"/>
    <property type="match status" value="1"/>
</dbReference>
<feature type="domain" description="Protein kinase" evidence="6">
    <location>
        <begin position="19"/>
        <end position="294"/>
    </location>
</feature>
<dbReference type="Gene3D" id="1.10.510.10">
    <property type="entry name" value="Transferase(Phosphotransferase) domain 1"/>
    <property type="match status" value="1"/>
</dbReference>
<dbReference type="Proteomes" id="UP001207654">
    <property type="component" value="Unassembled WGS sequence"/>
</dbReference>
<dbReference type="InterPro" id="IPR011009">
    <property type="entry name" value="Kinase-like_dom_sf"/>
</dbReference>
<keyword evidence="2" id="KW-0547">Nucleotide-binding</keyword>
<reference evidence="7 8" key="1">
    <citation type="submission" date="2022-11" db="EMBL/GenBank/DDBJ databases">
        <title>Minimal conservation of predation-associated metabolite biosynthetic gene clusters underscores biosynthetic potential of Myxococcota including descriptions for ten novel species: Archangium lansinium sp. nov., Myxococcus landrumus sp. nov., Nannocystis bai.</title>
        <authorList>
            <person name="Ahearne A."/>
            <person name="Stevens C."/>
            <person name="Phillips K."/>
        </authorList>
    </citation>
    <scope>NUCLEOTIDE SEQUENCE [LARGE SCALE GENOMIC DNA]</scope>
    <source>
        <strain evidence="7 8">MIWBW</strain>
    </source>
</reference>
<dbReference type="Pfam" id="PF00069">
    <property type="entry name" value="Pkinase"/>
    <property type="match status" value="1"/>
</dbReference>
<dbReference type="EMBL" id="JAPNKA010000001">
    <property type="protein sequence ID" value="MCY1075048.1"/>
    <property type="molecule type" value="Genomic_DNA"/>
</dbReference>
<feature type="compositionally biased region" description="Basic and acidic residues" evidence="5">
    <location>
        <begin position="600"/>
        <end position="617"/>
    </location>
</feature>
<dbReference type="RefSeq" id="WP_267533999.1">
    <property type="nucleotide sequence ID" value="NZ_JAPNKA010000001.1"/>
</dbReference>
<dbReference type="Gene3D" id="3.30.200.20">
    <property type="entry name" value="Phosphorylase Kinase, domain 1"/>
    <property type="match status" value="1"/>
</dbReference>
<feature type="compositionally biased region" description="Low complexity" evidence="5">
    <location>
        <begin position="327"/>
        <end position="348"/>
    </location>
</feature>
<accession>A0ABT4A073</accession>
<keyword evidence="3 7" id="KW-0418">Kinase</keyword>
<dbReference type="SUPFAM" id="SSF56112">
    <property type="entry name" value="Protein kinase-like (PK-like)"/>
    <property type="match status" value="1"/>
</dbReference>
<proteinExistence type="predicted"/>
<dbReference type="InterPro" id="IPR000719">
    <property type="entry name" value="Prot_kinase_dom"/>
</dbReference>
<comment type="caution">
    <text evidence="7">The sequence shown here is derived from an EMBL/GenBank/DDBJ whole genome shotgun (WGS) entry which is preliminary data.</text>
</comment>
<keyword evidence="8" id="KW-1185">Reference proteome</keyword>